<dbReference type="PIRSF" id="PIRSF018644">
    <property type="entry name" value="RNA-binding_FAU-1"/>
    <property type="match status" value="1"/>
</dbReference>
<dbReference type="HAMAP" id="MF_01910">
    <property type="entry name" value="RNA_binding_AU_1"/>
    <property type="match status" value="1"/>
</dbReference>
<evidence type="ECO:0000256" key="3">
    <source>
        <dbReference type="ARBA" id="ARBA00022759"/>
    </source>
</evidence>
<proteinExistence type="inferred from homology"/>
<sequence>MLYAVRVRGIYATALVALALKKGYLLSDLSKTMLSRVEVPVSTRPPNITVKHGEESRDEIVIHAFPYEAGERFEADLLEEVGHAAVRRSLLGLRSVVDARAAEGCRAEGPGGVWIIVKGGECPQPGSMVRVTVVRSPPGSEVVEGRLGVELTGLTVRVMHPGSGVRISRHLTGEDAAKALRAVEASGIDLNRFSVHIRSGARLAGEGDISDEIRRLASEAERLWREGPGGEPAVLSRGEYLSLVYLPSTAKHVMDGLRASLYPTVNNHHSLKSWSSEAEGLLTDFAEEGVREGLWGGEAGDLIVRFISSRLVGRTAVVLHRRPDGETIRLGPFRVSSYRPSSGRGGEIVLERTFRSPGVYDGLGLERRPGDRGVTHVYLGDWLTIHEYYDKGGRLLGVYANINTPPEVGFEGLKYLDLLVDVVKRPGEEPETIDQGELERACRSGLLTDKLCEEAARQAERASGLLRSRYP</sequence>
<dbReference type="RefSeq" id="WP_131159434.1">
    <property type="nucleotide sequence ID" value="NZ_BDMD01000001.1"/>
</dbReference>
<keyword evidence="4 6" id="KW-0378">Hydrolase</keyword>
<organism evidence="8 9">
    <name type="scientific">Aeropyrum pernix</name>
    <dbReference type="NCBI Taxonomy" id="56636"/>
    <lineage>
        <taxon>Archaea</taxon>
        <taxon>Thermoproteota</taxon>
        <taxon>Thermoprotei</taxon>
        <taxon>Desulfurococcales</taxon>
        <taxon>Desulfurococcaceae</taxon>
        <taxon>Aeropyrum</taxon>
    </lineage>
</organism>
<protein>
    <recommendedName>
        <fullName evidence="6">Probable ribonuclease FAU-1</fullName>
        <ecNumber evidence="6">3.1.26.-</ecNumber>
    </recommendedName>
    <alternativeName>
        <fullName evidence="6">RNA-binding protein FAU-1</fullName>
    </alternativeName>
</protein>
<evidence type="ECO:0000256" key="5">
    <source>
        <dbReference type="ARBA" id="ARBA00022884"/>
    </source>
</evidence>
<dbReference type="AlphaFoldDB" id="A0A401H7H3"/>
<keyword evidence="1 6" id="KW-0698">rRNA processing</keyword>
<evidence type="ECO:0000256" key="2">
    <source>
        <dbReference type="ARBA" id="ARBA00022722"/>
    </source>
</evidence>
<dbReference type="GO" id="GO:0035925">
    <property type="term" value="F:mRNA 3'-UTR AU-rich region binding"/>
    <property type="evidence" value="ECO:0007669"/>
    <property type="project" value="UniProtKB-UniRule"/>
</dbReference>
<evidence type="ECO:0000256" key="6">
    <source>
        <dbReference type="HAMAP-Rule" id="MF_01910"/>
    </source>
</evidence>
<dbReference type="SUPFAM" id="SSF159234">
    <property type="entry name" value="FomD-like"/>
    <property type="match status" value="1"/>
</dbReference>
<dbReference type="InterPro" id="IPR016730">
    <property type="entry name" value="RNA-bd_FAU-1"/>
</dbReference>
<dbReference type="PANTHER" id="PTHR39159:SF1">
    <property type="entry name" value="UPF0374 PROTEIN YGAC"/>
    <property type="match status" value="1"/>
</dbReference>
<comment type="similarity">
    <text evidence="6">Belongs to the FAU-1 family.</text>
</comment>
<evidence type="ECO:0000259" key="7">
    <source>
        <dbReference type="Pfam" id="PF04167"/>
    </source>
</evidence>
<dbReference type="EC" id="3.1.26.-" evidence="6"/>
<gene>
    <name evidence="6" type="primary">fau-1</name>
    <name evidence="8" type="ORF">apy_00760</name>
</gene>
<dbReference type="PANTHER" id="PTHR39159">
    <property type="match status" value="1"/>
</dbReference>
<name>A0A401H7H3_AERPX</name>
<keyword evidence="5 6" id="KW-0694">RNA-binding</keyword>
<dbReference type="Pfam" id="PF04167">
    <property type="entry name" value="DUF402"/>
    <property type="match status" value="1"/>
</dbReference>
<comment type="caution">
    <text evidence="8">The sequence shown here is derived from an EMBL/GenBank/DDBJ whole genome shotgun (WGS) entry which is preliminary data.</text>
</comment>
<dbReference type="InterPro" id="IPR050212">
    <property type="entry name" value="Ntdp-like"/>
</dbReference>
<reference evidence="8 9" key="1">
    <citation type="submission" date="2017-02" db="EMBL/GenBank/DDBJ databases">
        <title>isolation and characterization of a novel temperate virus Aeropyrum globular virus 1 infecting hyperthermophilic archaeon Aeropyrum.</title>
        <authorList>
            <person name="Yumiya M."/>
            <person name="Yoshida T."/>
            <person name="Sako Y."/>
        </authorList>
    </citation>
    <scope>NUCLEOTIDE SEQUENCE [LARGE SCALE GENOMIC DNA]</scope>
    <source>
        <strain evidence="8 9">YK1-12-2013</strain>
    </source>
</reference>
<evidence type="ECO:0000313" key="9">
    <source>
        <dbReference type="Proteomes" id="UP000291213"/>
    </source>
</evidence>
<dbReference type="GO" id="GO:0016891">
    <property type="term" value="F:RNA endonuclease activity producing 5'-phosphomonoesters, hydrolytic mechanism"/>
    <property type="evidence" value="ECO:0007669"/>
    <property type="project" value="UniProtKB-UniRule"/>
</dbReference>
<dbReference type="EMBL" id="BDMD01000001">
    <property type="protein sequence ID" value="GBF08351.1"/>
    <property type="molecule type" value="Genomic_DNA"/>
</dbReference>
<feature type="domain" description="DUF402" evidence="7">
    <location>
        <begin position="324"/>
        <end position="467"/>
    </location>
</feature>
<dbReference type="InterPro" id="IPR007295">
    <property type="entry name" value="DUF402"/>
</dbReference>
<evidence type="ECO:0000256" key="1">
    <source>
        <dbReference type="ARBA" id="ARBA00022552"/>
    </source>
</evidence>
<accession>A0A401H7H3</accession>
<dbReference type="Proteomes" id="UP000291213">
    <property type="component" value="Unassembled WGS sequence"/>
</dbReference>
<dbReference type="InterPro" id="IPR035930">
    <property type="entry name" value="FomD-like_sf"/>
</dbReference>
<comment type="function">
    <text evidence="6">Probable RNase involved in rRNA stability through maturation and/or degradation of precursor rRNAs. Binds to RNA in loop regions with AU-rich sequences.</text>
</comment>
<evidence type="ECO:0000313" key="8">
    <source>
        <dbReference type="EMBL" id="GBF08351.1"/>
    </source>
</evidence>
<keyword evidence="2 6" id="KW-0540">Nuclease</keyword>
<dbReference type="GO" id="GO:0006364">
    <property type="term" value="P:rRNA processing"/>
    <property type="evidence" value="ECO:0007669"/>
    <property type="project" value="UniProtKB-UniRule"/>
</dbReference>
<keyword evidence="3 6" id="KW-0255">Endonuclease</keyword>
<evidence type="ECO:0000256" key="4">
    <source>
        <dbReference type="ARBA" id="ARBA00022801"/>
    </source>
</evidence>
<dbReference type="OrthoDB" id="84798at2157"/>
<dbReference type="Gene3D" id="2.40.380.10">
    <property type="entry name" value="FomD-like"/>
    <property type="match status" value="1"/>
</dbReference>